<feature type="domain" description="Thioredoxin" evidence="3">
    <location>
        <begin position="24"/>
        <end position="189"/>
    </location>
</feature>
<proteinExistence type="inferred from homology"/>
<protein>
    <recommendedName>
        <fullName evidence="3">Thioredoxin domain-containing protein</fullName>
    </recommendedName>
</protein>
<keyword evidence="5" id="KW-1185">Reference proteome</keyword>
<organism evidence="4 5">
    <name type="scientific">Durusdinium trenchii</name>
    <dbReference type="NCBI Taxonomy" id="1381693"/>
    <lineage>
        <taxon>Eukaryota</taxon>
        <taxon>Sar</taxon>
        <taxon>Alveolata</taxon>
        <taxon>Dinophyceae</taxon>
        <taxon>Suessiales</taxon>
        <taxon>Symbiodiniaceae</taxon>
        <taxon>Durusdinium</taxon>
    </lineage>
</organism>
<comment type="similarity">
    <text evidence="1">Belongs to the thioredoxin family. DsbA subfamily.</text>
</comment>
<evidence type="ECO:0000256" key="1">
    <source>
        <dbReference type="ARBA" id="ARBA00005791"/>
    </source>
</evidence>
<reference evidence="4 5" key="1">
    <citation type="submission" date="2024-02" db="EMBL/GenBank/DDBJ databases">
        <authorList>
            <person name="Chen Y."/>
            <person name="Shah S."/>
            <person name="Dougan E. K."/>
            <person name="Thang M."/>
            <person name="Chan C."/>
        </authorList>
    </citation>
    <scope>NUCLEOTIDE SEQUENCE [LARGE SCALE GENOMIC DNA]</scope>
</reference>
<evidence type="ECO:0000256" key="2">
    <source>
        <dbReference type="SAM" id="MobiDB-lite"/>
    </source>
</evidence>
<dbReference type="InterPro" id="IPR013766">
    <property type="entry name" value="Thioredoxin_domain"/>
</dbReference>
<comment type="caution">
    <text evidence="4">The sequence shown here is derived from an EMBL/GenBank/DDBJ whole genome shotgun (WGS) entry which is preliminary data.</text>
</comment>
<dbReference type="PROSITE" id="PS51352">
    <property type="entry name" value="THIOREDOXIN_2"/>
    <property type="match status" value="1"/>
</dbReference>
<dbReference type="PANTHER" id="PTHR13887">
    <property type="entry name" value="GLUTATHIONE S-TRANSFERASE KAPPA"/>
    <property type="match status" value="1"/>
</dbReference>
<feature type="compositionally biased region" description="Basic and acidic residues" evidence="2">
    <location>
        <begin position="226"/>
        <end position="237"/>
    </location>
</feature>
<dbReference type="InterPro" id="IPR036249">
    <property type="entry name" value="Thioredoxin-like_sf"/>
</dbReference>
<dbReference type="PROSITE" id="PS51318">
    <property type="entry name" value="TAT"/>
    <property type="match status" value="1"/>
</dbReference>
<evidence type="ECO:0000313" key="5">
    <source>
        <dbReference type="Proteomes" id="UP001642464"/>
    </source>
</evidence>
<dbReference type="Proteomes" id="UP001642464">
    <property type="component" value="Unassembled WGS sequence"/>
</dbReference>
<dbReference type="PANTHER" id="PTHR13887:SF56">
    <property type="entry name" value="THIOREDOXIN-LIKE REDUCTASE RV2466C"/>
    <property type="match status" value="1"/>
</dbReference>
<dbReference type="Gene3D" id="1.10.40.80">
    <property type="match status" value="1"/>
</dbReference>
<sequence>MDFMSRLDRRMALGAGAVLAGLALAVSTALPVMAQRAKGPAEVPVEQLMKQDELPDLILGDENAKVTVVEYASLTCGHCMNFHTKVFPELKTKYVDTGKVRWIYRDFPLDPRAFAGAMLARCAGDGGNKDRALAMIDALFHKQADWAFVKSNPTQALFEIAKQTGFTQASFDKCLTDEALLEKLTAIYKRAGEQFGVNSTPSFFINGKRLQTAPSAEAADPAPGRGRKEPMRTTTRDSAPKAWPFLVLLAVLTTLGGCSANTTSFAEVSPEGAGGASAGAFPESGQKKSASGPIMGIGQIPDGTSGGREVIENPSEAEIVKIGTLPDISIGRPDAPVTIIKYASLTCPHCRAFHRDVFPALKREYIDTGKVRFILREFPIGKQSGTATIALRCAPPAKYFELYGKFLEQQSRWVSQEVRRDPIFAVAKQVGMTRDQFDACYQNQAMIDGLKWVKDRGRQLGIIGTPNFFVAGKLVKKTLTLSAIRERIDPLLAGSRSASAGTAQ</sequence>
<name>A0ABP0PRI5_9DINO</name>
<feature type="region of interest" description="Disordered" evidence="2">
    <location>
        <begin position="214"/>
        <end position="237"/>
    </location>
</feature>
<evidence type="ECO:0000259" key="3">
    <source>
        <dbReference type="PROSITE" id="PS51352"/>
    </source>
</evidence>
<feature type="region of interest" description="Disordered" evidence="2">
    <location>
        <begin position="271"/>
        <end position="306"/>
    </location>
</feature>
<dbReference type="Gene3D" id="3.40.30.10">
    <property type="entry name" value="Glutaredoxin"/>
    <property type="match status" value="2"/>
</dbReference>
<dbReference type="Pfam" id="PF13462">
    <property type="entry name" value="Thioredoxin_4"/>
    <property type="match status" value="2"/>
</dbReference>
<dbReference type="InterPro" id="IPR006311">
    <property type="entry name" value="TAT_signal"/>
</dbReference>
<dbReference type="SUPFAM" id="SSF52833">
    <property type="entry name" value="Thioredoxin-like"/>
    <property type="match status" value="2"/>
</dbReference>
<gene>
    <name evidence="4" type="ORF">SCF082_LOCUS37324</name>
</gene>
<dbReference type="EMBL" id="CAXAMM010037891">
    <property type="protein sequence ID" value="CAK9077867.1"/>
    <property type="molecule type" value="Genomic_DNA"/>
</dbReference>
<evidence type="ECO:0000313" key="4">
    <source>
        <dbReference type="EMBL" id="CAK9077867.1"/>
    </source>
</evidence>
<dbReference type="InterPro" id="IPR012336">
    <property type="entry name" value="Thioredoxin-like_fold"/>
</dbReference>
<accession>A0ABP0PRI5</accession>